<gene>
    <name evidence="3" type="primary">ureF</name>
    <name evidence="4" type="ORF">V2S66_17760</name>
</gene>
<dbReference type="InterPro" id="IPR038277">
    <property type="entry name" value="UreF_sf"/>
</dbReference>
<dbReference type="Gene3D" id="1.10.4190.10">
    <property type="entry name" value="Urease accessory protein UreF"/>
    <property type="match status" value="1"/>
</dbReference>
<comment type="function">
    <text evidence="3">Required for maturation of urease via the functional incorporation of the urease nickel metallocenter.</text>
</comment>
<keyword evidence="1 3" id="KW-0996">Nickel insertion</keyword>
<proteinExistence type="inferred from homology"/>
<evidence type="ECO:0000256" key="3">
    <source>
        <dbReference type="HAMAP-Rule" id="MF_01385"/>
    </source>
</evidence>
<dbReference type="PIRSF" id="PIRSF009467">
    <property type="entry name" value="Ureas_acces_UreF"/>
    <property type="match status" value="1"/>
</dbReference>
<dbReference type="PANTHER" id="PTHR33620">
    <property type="entry name" value="UREASE ACCESSORY PROTEIN F"/>
    <property type="match status" value="1"/>
</dbReference>
<dbReference type="InterPro" id="IPR002639">
    <property type="entry name" value="UreF"/>
</dbReference>
<keyword evidence="5" id="KW-1185">Reference proteome</keyword>
<accession>A0ABU7PDD3</accession>
<dbReference type="HAMAP" id="MF_01385">
    <property type="entry name" value="UreF"/>
    <property type="match status" value="1"/>
</dbReference>
<evidence type="ECO:0000256" key="2">
    <source>
        <dbReference type="ARBA" id="ARBA00023186"/>
    </source>
</evidence>
<reference evidence="4 5" key="1">
    <citation type="submission" date="2023-12" db="EMBL/GenBank/DDBJ databases">
        <title>Streptomyces sp. V4-01.</title>
        <authorList>
            <person name="Somphong A."/>
            <person name="Phongsopitanun W."/>
        </authorList>
    </citation>
    <scope>NUCLEOTIDE SEQUENCE [LARGE SCALE GENOMIC DNA]</scope>
    <source>
        <strain evidence="4 5">V4-01</strain>
    </source>
</reference>
<evidence type="ECO:0000313" key="4">
    <source>
        <dbReference type="EMBL" id="MEE4543809.1"/>
    </source>
</evidence>
<protein>
    <recommendedName>
        <fullName evidence="3">Urease accessory protein UreF</fullName>
    </recommendedName>
</protein>
<dbReference type="Proteomes" id="UP001344658">
    <property type="component" value="Unassembled WGS sequence"/>
</dbReference>
<keyword evidence="3" id="KW-0963">Cytoplasm</keyword>
<dbReference type="RefSeq" id="WP_330796564.1">
    <property type="nucleotide sequence ID" value="NZ_JAZEWV010000013.1"/>
</dbReference>
<comment type="subcellular location">
    <subcellularLocation>
        <location evidence="3">Cytoplasm</location>
    </subcellularLocation>
</comment>
<keyword evidence="2 3" id="KW-0143">Chaperone</keyword>
<dbReference type="EMBL" id="JAZEWV010000013">
    <property type="protein sequence ID" value="MEE4543809.1"/>
    <property type="molecule type" value="Genomic_DNA"/>
</dbReference>
<evidence type="ECO:0000256" key="1">
    <source>
        <dbReference type="ARBA" id="ARBA00022988"/>
    </source>
</evidence>
<comment type="caution">
    <text evidence="4">The sequence shown here is derived from an EMBL/GenBank/DDBJ whole genome shotgun (WGS) entry which is preliminary data.</text>
</comment>
<comment type="similarity">
    <text evidence="3">Belongs to the UreF family.</text>
</comment>
<dbReference type="Pfam" id="PF01730">
    <property type="entry name" value="UreF"/>
    <property type="match status" value="1"/>
</dbReference>
<name>A0ABU7PDD3_9ACTN</name>
<sequence length="227" mass="22651">MTTSRAALLLLADGRFPAGGHAHSGGAEAAVADGRITDIATLADFCRGRLHSTGLVAAALAAAATAGVDPLALDDEADARTPSATLRAVSRRLGRQLMRAARAAWPAPELDRLAAARPRGAHQPVVLGVTARAAGLSPIDAAHAAAYEAAGSPATAAVRLLALNPFDTTAVLARLAPEIDQVAAAAARSAARAAAAADLGALPAVCAPLLDLGAQAHAVRPVRLFAS</sequence>
<organism evidence="4 5">
    <name type="scientific">Actinacidiphila polyblastidii</name>
    <dbReference type="NCBI Taxonomy" id="3110430"/>
    <lineage>
        <taxon>Bacteria</taxon>
        <taxon>Bacillati</taxon>
        <taxon>Actinomycetota</taxon>
        <taxon>Actinomycetes</taxon>
        <taxon>Kitasatosporales</taxon>
        <taxon>Streptomycetaceae</taxon>
        <taxon>Actinacidiphila</taxon>
    </lineage>
</organism>
<dbReference type="PANTHER" id="PTHR33620:SF1">
    <property type="entry name" value="UREASE ACCESSORY PROTEIN F"/>
    <property type="match status" value="1"/>
</dbReference>
<comment type="subunit">
    <text evidence="3">UreD, UreF and UreG form a complex that acts as a GTP-hydrolysis-dependent molecular chaperone, activating the urease apoprotein by helping to assemble the nickel containing metallocenter of UreC. The UreE protein probably delivers the nickel.</text>
</comment>
<evidence type="ECO:0000313" key="5">
    <source>
        <dbReference type="Proteomes" id="UP001344658"/>
    </source>
</evidence>